<dbReference type="Pfam" id="PF01063">
    <property type="entry name" value="Aminotran_4"/>
    <property type="match status" value="1"/>
</dbReference>
<dbReference type="RefSeq" id="WP_176909403.1">
    <property type="nucleotide sequence ID" value="NZ_JABKAU010000031.1"/>
</dbReference>
<keyword evidence="2" id="KW-0808">Transferase</keyword>
<dbReference type="InterPro" id="IPR050571">
    <property type="entry name" value="Class-IV_PLP-Dep_Aminotrnsfr"/>
</dbReference>
<accession>A0A7Y7PRV0</accession>
<organism evidence="2 3">
    <name type="scientific">Hymenobacter lapidiphilus</name>
    <dbReference type="NCBI Taxonomy" id="2608003"/>
    <lineage>
        <taxon>Bacteria</taxon>
        <taxon>Pseudomonadati</taxon>
        <taxon>Bacteroidota</taxon>
        <taxon>Cytophagia</taxon>
        <taxon>Cytophagales</taxon>
        <taxon>Hymenobacteraceae</taxon>
        <taxon>Hymenobacter</taxon>
    </lineage>
</organism>
<dbReference type="SUPFAM" id="SSF56752">
    <property type="entry name" value="D-aminoacid aminotransferase-like PLP-dependent enzymes"/>
    <property type="match status" value="1"/>
</dbReference>
<evidence type="ECO:0000313" key="2">
    <source>
        <dbReference type="EMBL" id="NVO32537.1"/>
    </source>
</evidence>
<dbReference type="AlphaFoldDB" id="A0A7Y7PRV0"/>
<dbReference type="GO" id="GO:0008483">
    <property type="term" value="F:transaminase activity"/>
    <property type="evidence" value="ECO:0007669"/>
    <property type="project" value="UniProtKB-KW"/>
</dbReference>
<sequence length="279" mass="29429">MLLYNGQLHPESAFALPLPNRGLQFNDGFFETLVWADGAVRYSPQHLARMQRAAAALALPLPPALVTLGALTATLARLVAAQLQPTQPQRLRLQLWRPGGGLYAPPEPAAPAEWLATARPFEARTAPVVRAGFGTTVRTQLSPVSFCKGPNALLYVLAAREREQRGLDELLLLSAAGHVAEAGAAAVGWVRNGAVYVPAEAAGGVSSVRLAHLRDAAVQLGVAWHEGLYEPDALLAAEAVFTANVAGLRPVLAVQGQSFESAKHPLLQQLLAADAGLMG</sequence>
<dbReference type="Gene3D" id="3.20.10.10">
    <property type="entry name" value="D-amino Acid Aminotransferase, subunit A, domain 2"/>
    <property type="match status" value="1"/>
</dbReference>
<dbReference type="Gene3D" id="3.30.470.10">
    <property type="match status" value="1"/>
</dbReference>
<dbReference type="EMBL" id="JABKAU010000031">
    <property type="protein sequence ID" value="NVO32537.1"/>
    <property type="molecule type" value="Genomic_DNA"/>
</dbReference>
<proteinExistence type="inferred from homology"/>
<dbReference type="GO" id="GO:0046394">
    <property type="term" value="P:carboxylic acid biosynthetic process"/>
    <property type="evidence" value="ECO:0007669"/>
    <property type="project" value="UniProtKB-ARBA"/>
</dbReference>
<keyword evidence="3" id="KW-1185">Reference proteome</keyword>
<evidence type="ECO:0000256" key="1">
    <source>
        <dbReference type="ARBA" id="ARBA00009320"/>
    </source>
</evidence>
<keyword evidence="2" id="KW-0032">Aminotransferase</keyword>
<reference evidence="2 3" key="1">
    <citation type="submission" date="2020-05" db="EMBL/GenBank/DDBJ databases">
        <title>Hymenobacter terrestris sp. nov. and Hymenobacter lapidiphilus sp. nov., isolated from regoliths in Antarctica.</title>
        <authorList>
            <person name="Sedlacek I."/>
            <person name="Pantucek R."/>
            <person name="Zeman M."/>
            <person name="Holochova P."/>
            <person name="Kralova S."/>
            <person name="Stankova E."/>
            <person name="Sedo O."/>
            <person name="Micenkova L."/>
            <person name="Svec P."/>
            <person name="Gupta V."/>
            <person name="Sood U."/>
            <person name="Korpole U.S."/>
            <person name="Lal R."/>
        </authorList>
    </citation>
    <scope>NUCLEOTIDE SEQUENCE [LARGE SCALE GENOMIC DNA]</scope>
    <source>
        <strain evidence="2 3">P5342</strain>
    </source>
</reference>
<dbReference type="InterPro" id="IPR043132">
    <property type="entry name" value="BCAT-like_C"/>
</dbReference>
<protein>
    <submittedName>
        <fullName evidence="2">Aminotransferase class IV</fullName>
    </submittedName>
</protein>
<dbReference type="InterPro" id="IPR043131">
    <property type="entry name" value="BCAT-like_N"/>
</dbReference>
<dbReference type="PANTHER" id="PTHR42743">
    <property type="entry name" value="AMINO-ACID AMINOTRANSFERASE"/>
    <property type="match status" value="1"/>
</dbReference>
<dbReference type="InterPro" id="IPR001544">
    <property type="entry name" value="Aminotrans_IV"/>
</dbReference>
<evidence type="ECO:0000313" key="3">
    <source>
        <dbReference type="Proteomes" id="UP000565521"/>
    </source>
</evidence>
<comment type="caution">
    <text evidence="2">The sequence shown here is derived from an EMBL/GenBank/DDBJ whole genome shotgun (WGS) entry which is preliminary data.</text>
</comment>
<gene>
    <name evidence="2" type="ORF">HW554_15080</name>
</gene>
<dbReference type="PANTHER" id="PTHR42743:SF13">
    <property type="entry name" value="P-LOOP CONTAINING NUCLEOSIDE TRIPHOSPHATE HYDROLASE PROTEIN"/>
    <property type="match status" value="1"/>
</dbReference>
<dbReference type="Proteomes" id="UP000565521">
    <property type="component" value="Unassembled WGS sequence"/>
</dbReference>
<comment type="similarity">
    <text evidence="1">Belongs to the class-IV pyridoxal-phosphate-dependent aminotransferase family.</text>
</comment>
<dbReference type="InterPro" id="IPR036038">
    <property type="entry name" value="Aminotransferase-like"/>
</dbReference>
<name>A0A7Y7PRV0_9BACT</name>